<dbReference type="SMART" id="SM00450">
    <property type="entry name" value="RHOD"/>
    <property type="match status" value="1"/>
</dbReference>
<dbReference type="Pfam" id="PF02852">
    <property type="entry name" value="Pyr_redox_dim"/>
    <property type="match status" value="1"/>
</dbReference>
<dbReference type="PANTHER" id="PTHR43429:SF1">
    <property type="entry name" value="NAD(P)H SULFUR OXIDOREDUCTASE (COA-DEPENDENT)"/>
    <property type="match status" value="1"/>
</dbReference>
<comment type="similarity">
    <text evidence="2">Belongs to the class-III pyridine nucleotide-disulfide oxidoreductase family.</text>
</comment>
<feature type="domain" description="Rhodanese" evidence="7">
    <location>
        <begin position="458"/>
        <end position="540"/>
    </location>
</feature>
<keyword evidence="6" id="KW-0676">Redox-active center</keyword>
<name>A0A1H3S3A7_9MICO</name>
<evidence type="ECO:0000256" key="6">
    <source>
        <dbReference type="ARBA" id="ARBA00023284"/>
    </source>
</evidence>
<dbReference type="AlphaFoldDB" id="A0A1H3S3A7"/>
<dbReference type="OrthoDB" id="9802028at2"/>
<evidence type="ECO:0000256" key="2">
    <source>
        <dbReference type="ARBA" id="ARBA00009130"/>
    </source>
</evidence>
<keyword evidence="9" id="KW-1185">Reference proteome</keyword>
<reference evidence="8 9" key="1">
    <citation type="submission" date="2016-10" db="EMBL/GenBank/DDBJ databases">
        <authorList>
            <person name="de Groot N.N."/>
        </authorList>
    </citation>
    <scope>NUCLEOTIDE SEQUENCE [LARGE SCALE GENOMIC DNA]</scope>
    <source>
        <strain evidence="8 9">CGMCC 4.3491</strain>
    </source>
</reference>
<proteinExistence type="inferred from homology"/>
<dbReference type="PROSITE" id="PS00380">
    <property type="entry name" value="RHODANESE_1"/>
    <property type="match status" value="1"/>
</dbReference>
<dbReference type="SUPFAM" id="SSF51905">
    <property type="entry name" value="FAD/NAD(P)-binding domain"/>
    <property type="match status" value="1"/>
</dbReference>
<evidence type="ECO:0000256" key="3">
    <source>
        <dbReference type="ARBA" id="ARBA00022630"/>
    </source>
</evidence>
<organism evidence="8 9">
    <name type="scientific">Herbiconiux ginsengi</name>
    <dbReference type="NCBI Taxonomy" id="381665"/>
    <lineage>
        <taxon>Bacteria</taxon>
        <taxon>Bacillati</taxon>
        <taxon>Actinomycetota</taxon>
        <taxon>Actinomycetes</taxon>
        <taxon>Micrococcales</taxon>
        <taxon>Microbacteriaceae</taxon>
        <taxon>Herbiconiux</taxon>
    </lineage>
</organism>
<dbReference type="GO" id="GO:0016491">
    <property type="term" value="F:oxidoreductase activity"/>
    <property type="evidence" value="ECO:0007669"/>
    <property type="project" value="UniProtKB-KW"/>
</dbReference>
<dbReference type="PROSITE" id="PS50206">
    <property type="entry name" value="RHODANESE_3"/>
    <property type="match status" value="1"/>
</dbReference>
<dbReference type="SUPFAM" id="SSF52821">
    <property type="entry name" value="Rhodanese/Cell cycle control phosphatase"/>
    <property type="match status" value="1"/>
</dbReference>
<dbReference type="STRING" id="381665.SAMN05216554_3247"/>
<comment type="cofactor">
    <cofactor evidence="1">
        <name>FAD</name>
        <dbReference type="ChEBI" id="CHEBI:57692"/>
    </cofactor>
</comment>
<evidence type="ECO:0000259" key="7">
    <source>
        <dbReference type="PROSITE" id="PS50206"/>
    </source>
</evidence>
<evidence type="ECO:0000256" key="4">
    <source>
        <dbReference type="ARBA" id="ARBA00022827"/>
    </source>
</evidence>
<dbReference type="InterPro" id="IPR023753">
    <property type="entry name" value="FAD/NAD-binding_dom"/>
</dbReference>
<evidence type="ECO:0000313" key="9">
    <source>
        <dbReference type="Proteomes" id="UP000198891"/>
    </source>
</evidence>
<dbReference type="PANTHER" id="PTHR43429">
    <property type="entry name" value="PYRIDINE NUCLEOTIDE-DISULFIDE OXIDOREDUCTASE DOMAIN-CONTAINING"/>
    <property type="match status" value="1"/>
</dbReference>
<dbReference type="Pfam" id="PF00581">
    <property type="entry name" value="Rhodanese"/>
    <property type="match status" value="1"/>
</dbReference>
<dbReference type="Gene3D" id="3.50.50.60">
    <property type="entry name" value="FAD/NAD(P)-binding domain"/>
    <property type="match status" value="2"/>
</dbReference>
<sequence length="552" mass="57876">MKIIIIGGVAGGMAAATRLRRLDESAEIIVLEAGPYVSFSNCGLPYRLGGVIDDRAAVLPRSPEWFALRFEIDVRVGHRVTSIDPRAATVTVDIAGTGQVDTLGYDELIIATGATADLPPTLVSDHTFALRTIDDMDAIAERLDRPDVRSVVIVGAGYIGLEAAENVRRRGLDTTLVQRGPQIFPALDPEMVTAVHHELVEHGITVLTSTTVHRVDRTQVTFDDGASIAADLVIDATGITPASALAEAAGLRIGAGGGIRVDGLHRSSDPHIYAIGDVAEKTDHVTGAPTLIALAGLANRDGRAVADAIAGIGEPTAPALGTSIIGVFGVTAAAVGWNETRLRAARRPHRIVHVHPSSHASFYPGGSALAMKLLIDPDTDLLLGAQVVGRDGVDKRIDVLAVAMSAGITASGLKNLELAYAPQYGSAKDPVNIAGYVAENTARALVRTVQWHELAGHIAAGASVVDVRTPAEYDSGHIPGALNVPLDEIRHRMDGIPAGRVIVHCQVGQRGSTATRILSQAGRDVTNLDGGYLTWLAGTTTTHQPTMKEALV</sequence>
<evidence type="ECO:0000313" key="8">
    <source>
        <dbReference type="EMBL" id="SDZ31961.1"/>
    </source>
</evidence>
<dbReference type="InterPro" id="IPR050260">
    <property type="entry name" value="FAD-bd_OxRdtase"/>
</dbReference>
<dbReference type="InterPro" id="IPR036188">
    <property type="entry name" value="FAD/NAD-bd_sf"/>
</dbReference>
<dbReference type="PRINTS" id="PR00368">
    <property type="entry name" value="FADPNR"/>
</dbReference>
<dbReference type="Pfam" id="PF07992">
    <property type="entry name" value="Pyr_redox_2"/>
    <property type="match status" value="1"/>
</dbReference>
<dbReference type="Proteomes" id="UP000198891">
    <property type="component" value="Unassembled WGS sequence"/>
</dbReference>
<keyword evidence="4" id="KW-0274">FAD</keyword>
<dbReference type="InterPro" id="IPR016156">
    <property type="entry name" value="FAD/NAD-linked_Rdtase_dimer_sf"/>
</dbReference>
<keyword evidence="3" id="KW-0285">Flavoprotein</keyword>
<gene>
    <name evidence="8" type="ORF">SAMN05216554_3247</name>
</gene>
<evidence type="ECO:0000256" key="5">
    <source>
        <dbReference type="ARBA" id="ARBA00023002"/>
    </source>
</evidence>
<dbReference type="RefSeq" id="WP_092555624.1">
    <property type="nucleotide sequence ID" value="NZ_FNPZ01000003.1"/>
</dbReference>
<dbReference type="InterPro" id="IPR036873">
    <property type="entry name" value="Rhodanese-like_dom_sf"/>
</dbReference>
<dbReference type="PRINTS" id="PR00411">
    <property type="entry name" value="PNDRDTASEI"/>
</dbReference>
<dbReference type="EMBL" id="FNPZ01000003">
    <property type="protein sequence ID" value="SDZ31961.1"/>
    <property type="molecule type" value="Genomic_DNA"/>
</dbReference>
<dbReference type="InterPro" id="IPR001763">
    <property type="entry name" value="Rhodanese-like_dom"/>
</dbReference>
<accession>A0A1H3S3A7</accession>
<dbReference type="GO" id="GO:0004792">
    <property type="term" value="F:thiosulfate-cyanide sulfurtransferase activity"/>
    <property type="evidence" value="ECO:0007669"/>
    <property type="project" value="InterPro"/>
</dbReference>
<keyword evidence="5" id="KW-0560">Oxidoreductase</keyword>
<dbReference type="InterPro" id="IPR001307">
    <property type="entry name" value="Thiosulphate_STrfase_CS"/>
</dbReference>
<dbReference type="InterPro" id="IPR004099">
    <property type="entry name" value="Pyr_nucl-diS_OxRdtase_dimer"/>
</dbReference>
<dbReference type="Gene3D" id="3.40.250.10">
    <property type="entry name" value="Rhodanese-like domain"/>
    <property type="match status" value="1"/>
</dbReference>
<dbReference type="SUPFAM" id="SSF55424">
    <property type="entry name" value="FAD/NAD-linked reductases, dimerisation (C-terminal) domain"/>
    <property type="match status" value="1"/>
</dbReference>
<protein>
    <submittedName>
        <fullName evidence="8">NADPH-dependent 2,4-dienoyl-CoA reductase, sulfur reductase</fullName>
    </submittedName>
</protein>
<evidence type="ECO:0000256" key="1">
    <source>
        <dbReference type="ARBA" id="ARBA00001974"/>
    </source>
</evidence>